<proteinExistence type="predicted"/>
<keyword evidence="2" id="KW-1185">Reference proteome</keyword>
<name>A0ABX0CVQ0_9NOCA</name>
<reference evidence="1 2" key="1">
    <citation type="submission" date="2020-01" db="EMBL/GenBank/DDBJ databases">
        <title>Genetics and antimicrobial susceptibilities of Nocardia species isolated from the soil; a comparison with species isolated from humans.</title>
        <authorList>
            <person name="Carrasco G."/>
            <person name="Monzon S."/>
            <person name="Sansegundo M."/>
            <person name="Garcia E."/>
            <person name="Garrido N."/>
            <person name="Medina M.J."/>
            <person name="Villalon P."/>
            <person name="Ramirez-Arocha A.C."/>
            <person name="Jimenez P."/>
            <person name="Cuesta I."/>
            <person name="Valdezate S."/>
        </authorList>
    </citation>
    <scope>NUCLEOTIDE SEQUENCE [LARGE SCALE GENOMIC DNA]</scope>
    <source>
        <strain evidence="1 2">CNM20110649</strain>
    </source>
</reference>
<accession>A0ABX0CVQ0</accession>
<comment type="caution">
    <text evidence="1">The sequence shown here is derived from an EMBL/GenBank/DDBJ whole genome shotgun (WGS) entry which is preliminary data.</text>
</comment>
<dbReference type="InterPro" id="IPR025332">
    <property type="entry name" value="DUF4238"/>
</dbReference>
<organism evidence="1 2">
    <name type="scientific">Nocardia cyriacigeorgica</name>
    <dbReference type="NCBI Taxonomy" id="135487"/>
    <lineage>
        <taxon>Bacteria</taxon>
        <taxon>Bacillati</taxon>
        <taxon>Actinomycetota</taxon>
        <taxon>Actinomycetes</taxon>
        <taxon>Mycobacteriales</taxon>
        <taxon>Nocardiaceae</taxon>
        <taxon>Nocardia</taxon>
    </lineage>
</organism>
<sequence>MQSNFLDQLPAMQFDHPWLSDDFAKVSREQAAGSNSRDHHYVPFFYLKRWAVEMEVQPVVIDSATSEKPKSPRQVGYLRHFYSLPKTDETMDLPLKWVEKHLSRIENPCAERLRQLGQIKTGKTMDARLKRDLSVFLGLQRTRTPSHREYSMAIIKGPLSAKQKLVKRMNPTLTGPALAAAMRPNYADDRLEAFHLMFSDVRNVIGKALFQRRWAVYETATPIITCDDPVIALAGPPFTRSSFVGFQKSAAVVYPLDPFHILVMLRADLKHRGPFELDEEEAASINLEIAAAATKTTFERVGDNIAKNFDIPIREIAKEISEDDFANLDHDESIRIILNQGTPRSRWASSAQAPDWPVPRWYK</sequence>
<dbReference type="EMBL" id="JAAGUX010000051">
    <property type="protein sequence ID" value="NEW58320.1"/>
    <property type="molecule type" value="Genomic_DNA"/>
</dbReference>
<protein>
    <submittedName>
        <fullName evidence="1">DUF4238 domain-containing protein</fullName>
    </submittedName>
</protein>
<dbReference type="RefSeq" id="WP_163956194.1">
    <property type="nucleotide sequence ID" value="NZ_JAAGUX010000051.1"/>
</dbReference>
<dbReference type="Pfam" id="PF14022">
    <property type="entry name" value="DUF4238"/>
    <property type="match status" value="1"/>
</dbReference>
<dbReference type="Proteomes" id="UP000470876">
    <property type="component" value="Unassembled WGS sequence"/>
</dbReference>
<evidence type="ECO:0000313" key="2">
    <source>
        <dbReference type="Proteomes" id="UP000470876"/>
    </source>
</evidence>
<gene>
    <name evidence="1" type="ORF">GV794_22105</name>
</gene>
<evidence type="ECO:0000313" key="1">
    <source>
        <dbReference type="EMBL" id="NEW58320.1"/>
    </source>
</evidence>